<keyword evidence="4" id="KW-1185">Reference proteome</keyword>
<evidence type="ECO:0000313" key="4">
    <source>
        <dbReference type="Proteomes" id="UP001500620"/>
    </source>
</evidence>
<protein>
    <recommendedName>
        <fullName evidence="5">Lipoprotein</fullName>
    </recommendedName>
</protein>
<evidence type="ECO:0000256" key="2">
    <source>
        <dbReference type="SAM" id="SignalP"/>
    </source>
</evidence>
<name>A0ABP8CTI2_9ACTN</name>
<feature type="chain" id="PRO_5045985963" description="Lipoprotein" evidence="2">
    <location>
        <begin position="23"/>
        <end position="189"/>
    </location>
</feature>
<gene>
    <name evidence="3" type="ORF">GCM10022255_000620</name>
</gene>
<organism evidence="3 4">
    <name type="scientific">Dactylosporangium darangshiense</name>
    <dbReference type="NCBI Taxonomy" id="579108"/>
    <lineage>
        <taxon>Bacteria</taxon>
        <taxon>Bacillati</taxon>
        <taxon>Actinomycetota</taxon>
        <taxon>Actinomycetes</taxon>
        <taxon>Micromonosporales</taxon>
        <taxon>Micromonosporaceae</taxon>
        <taxon>Dactylosporangium</taxon>
    </lineage>
</organism>
<dbReference type="PROSITE" id="PS51257">
    <property type="entry name" value="PROKAR_LIPOPROTEIN"/>
    <property type="match status" value="1"/>
</dbReference>
<comment type="caution">
    <text evidence="3">The sequence shown here is derived from an EMBL/GenBank/DDBJ whole genome shotgun (WGS) entry which is preliminary data.</text>
</comment>
<sequence length="189" mass="19703">MISRRRKHQLAAVLCTGVIALAGCSGNGGANAGASPTPSLTDAQIQAVVNELVQCIRDNGAPGMPDVRVENGKIVQPDENSVDETTKQNAESAIDACASIRDRLPPSVFEEGGSQSEPAVGGPGPQDVPALRKFSECMRENGVPEWPDPNADGSFPSGSVLATEGKSPRIIAGFQACQEYYSGSFRTSS</sequence>
<evidence type="ECO:0000256" key="1">
    <source>
        <dbReference type="SAM" id="MobiDB-lite"/>
    </source>
</evidence>
<accession>A0ABP8CTI2</accession>
<feature type="region of interest" description="Disordered" evidence="1">
    <location>
        <begin position="140"/>
        <end position="162"/>
    </location>
</feature>
<dbReference type="Proteomes" id="UP001500620">
    <property type="component" value="Unassembled WGS sequence"/>
</dbReference>
<keyword evidence="2" id="KW-0732">Signal</keyword>
<reference evidence="4" key="1">
    <citation type="journal article" date="2019" name="Int. J. Syst. Evol. Microbiol.">
        <title>The Global Catalogue of Microorganisms (GCM) 10K type strain sequencing project: providing services to taxonomists for standard genome sequencing and annotation.</title>
        <authorList>
            <consortium name="The Broad Institute Genomics Platform"/>
            <consortium name="The Broad Institute Genome Sequencing Center for Infectious Disease"/>
            <person name="Wu L."/>
            <person name="Ma J."/>
        </authorList>
    </citation>
    <scope>NUCLEOTIDE SEQUENCE [LARGE SCALE GENOMIC DNA]</scope>
    <source>
        <strain evidence="4">JCM 17441</strain>
    </source>
</reference>
<feature type="signal peptide" evidence="2">
    <location>
        <begin position="1"/>
        <end position="22"/>
    </location>
</feature>
<evidence type="ECO:0000313" key="3">
    <source>
        <dbReference type="EMBL" id="GAA4243077.1"/>
    </source>
</evidence>
<dbReference type="RefSeq" id="WP_345119896.1">
    <property type="nucleotide sequence ID" value="NZ_BAABAT010000001.1"/>
</dbReference>
<dbReference type="EMBL" id="BAABAT010000001">
    <property type="protein sequence ID" value="GAA4243077.1"/>
    <property type="molecule type" value="Genomic_DNA"/>
</dbReference>
<evidence type="ECO:0008006" key="5">
    <source>
        <dbReference type="Google" id="ProtNLM"/>
    </source>
</evidence>
<proteinExistence type="predicted"/>